<dbReference type="Proteomes" id="UP000220836">
    <property type="component" value="Unassembled WGS sequence"/>
</dbReference>
<evidence type="ECO:0000313" key="1">
    <source>
        <dbReference type="EMBL" id="SMX39756.1"/>
    </source>
</evidence>
<keyword evidence="2" id="KW-1185">Reference proteome</keyword>
<sequence length="49" mass="5403">MFRLIRLVVFVMLAFLAGILFERDNQKTICDQAGGSWTRGLCNVGGNNG</sequence>
<organism evidence="1 2">
    <name type="scientific">Pelagimonas varians</name>
    <dbReference type="NCBI Taxonomy" id="696760"/>
    <lineage>
        <taxon>Bacteria</taxon>
        <taxon>Pseudomonadati</taxon>
        <taxon>Pseudomonadota</taxon>
        <taxon>Alphaproteobacteria</taxon>
        <taxon>Rhodobacterales</taxon>
        <taxon>Roseobacteraceae</taxon>
        <taxon>Pelagimonas</taxon>
    </lineage>
</organism>
<proteinExistence type="predicted"/>
<reference evidence="1 2" key="1">
    <citation type="submission" date="2017-05" db="EMBL/GenBank/DDBJ databases">
        <authorList>
            <person name="Song R."/>
            <person name="Chenine A.L."/>
            <person name="Ruprecht R.M."/>
        </authorList>
    </citation>
    <scope>NUCLEOTIDE SEQUENCE [LARGE SCALE GENOMIC DNA]</scope>
    <source>
        <strain evidence="1 2">CECT 8663</strain>
    </source>
</reference>
<evidence type="ECO:0000313" key="2">
    <source>
        <dbReference type="Proteomes" id="UP000220836"/>
    </source>
</evidence>
<accession>A0A238KCJ2</accession>
<dbReference type="EMBL" id="FXYH01000005">
    <property type="protein sequence ID" value="SMX39756.1"/>
    <property type="molecule type" value="Genomic_DNA"/>
</dbReference>
<dbReference type="RefSeq" id="WP_170125841.1">
    <property type="nucleotide sequence ID" value="NZ_FXYH01000005.1"/>
</dbReference>
<dbReference type="AlphaFoldDB" id="A0A238KCJ2"/>
<name>A0A238KCJ2_9RHOB</name>
<gene>
    <name evidence="1" type="ORF">PEV8663_01859</name>
</gene>
<protein>
    <submittedName>
        <fullName evidence="1">Uncharacterized protein</fullName>
    </submittedName>
</protein>